<evidence type="ECO:0000256" key="1">
    <source>
        <dbReference type="SAM" id="MobiDB-lite"/>
    </source>
</evidence>
<dbReference type="AlphaFoldDB" id="A0A8J2LVJ5"/>
<keyword evidence="3" id="KW-1185">Reference proteome</keyword>
<gene>
    <name evidence="2" type="ORF">AFUS01_LOCUS39292</name>
</gene>
<organism evidence="2 3">
    <name type="scientific">Allacma fusca</name>
    <dbReference type="NCBI Taxonomy" id="39272"/>
    <lineage>
        <taxon>Eukaryota</taxon>
        <taxon>Metazoa</taxon>
        <taxon>Ecdysozoa</taxon>
        <taxon>Arthropoda</taxon>
        <taxon>Hexapoda</taxon>
        <taxon>Collembola</taxon>
        <taxon>Symphypleona</taxon>
        <taxon>Sminthuridae</taxon>
        <taxon>Allacma</taxon>
    </lineage>
</organism>
<evidence type="ECO:0000313" key="3">
    <source>
        <dbReference type="Proteomes" id="UP000708208"/>
    </source>
</evidence>
<feature type="compositionally biased region" description="Basic and acidic residues" evidence="1">
    <location>
        <begin position="20"/>
        <end position="45"/>
    </location>
</feature>
<feature type="region of interest" description="Disordered" evidence="1">
    <location>
        <begin position="11"/>
        <end position="48"/>
    </location>
</feature>
<dbReference type="EMBL" id="CAJVCH010551437">
    <property type="protein sequence ID" value="CAG7829430.1"/>
    <property type="molecule type" value="Genomic_DNA"/>
</dbReference>
<feature type="non-terminal residue" evidence="2">
    <location>
        <position position="1"/>
    </location>
</feature>
<accession>A0A8J2LVJ5</accession>
<sequence length="74" mass="8034">EESVGIQRRFINIAFGPGDGPRESKAGDEEKPKDEVDETNFDRLNGDVSKGIPGSRLSAAKFVGPSMKFLFCTS</sequence>
<dbReference type="Proteomes" id="UP000708208">
    <property type="component" value="Unassembled WGS sequence"/>
</dbReference>
<name>A0A8J2LVJ5_9HEXA</name>
<reference evidence="2" key="1">
    <citation type="submission" date="2021-06" db="EMBL/GenBank/DDBJ databases">
        <authorList>
            <person name="Hodson N. C."/>
            <person name="Mongue J. A."/>
            <person name="Jaron S. K."/>
        </authorList>
    </citation>
    <scope>NUCLEOTIDE SEQUENCE</scope>
</reference>
<protein>
    <submittedName>
        <fullName evidence="2">Uncharacterized protein</fullName>
    </submittedName>
</protein>
<comment type="caution">
    <text evidence="2">The sequence shown here is derived from an EMBL/GenBank/DDBJ whole genome shotgun (WGS) entry which is preliminary data.</text>
</comment>
<evidence type="ECO:0000313" key="2">
    <source>
        <dbReference type="EMBL" id="CAG7829430.1"/>
    </source>
</evidence>
<proteinExistence type="predicted"/>